<dbReference type="Proteomes" id="UP000663829">
    <property type="component" value="Unassembled WGS sequence"/>
</dbReference>
<protein>
    <submittedName>
        <fullName evidence="2">Uncharacterized protein</fullName>
    </submittedName>
</protein>
<dbReference type="EMBL" id="CAJOBC010000706">
    <property type="protein sequence ID" value="CAF3617122.1"/>
    <property type="molecule type" value="Genomic_DNA"/>
</dbReference>
<comment type="caution">
    <text evidence="2">The sequence shown here is derived from an EMBL/GenBank/DDBJ whole genome shotgun (WGS) entry which is preliminary data.</text>
</comment>
<name>A0A813UZ44_9BILA</name>
<keyword evidence="4" id="KW-1185">Reference proteome</keyword>
<organism evidence="2 4">
    <name type="scientific">Didymodactylos carnosus</name>
    <dbReference type="NCBI Taxonomy" id="1234261"/>
    <lineage>
        <taxon>Eukaryota</taxon>
        <taxon>Metazoa</taxon>
        <taxon>Spiralia</taxon>
        <taxon>Gnathifera</taxon>
        <taxon>Rotifera</taxon>
        <taxon>Eurotatoria</taxon>
        <taxon>Bdelloidea</taxon>
        <taxon>Philodinida</taxon>
        <taxon>Philodinidae</taxon>
        <taxon>Didymodactylos</taxon>
    </lineage>
</organism>
<proteinExistence type="predicted"/>
<gene>
    <name evidence="2" type="ORF">GPM918_LOCUS5007</name>
    <name evidence="3" type="ORF">SRO942_LOCUS5008</name>
</gene>
<dbReference type="Proteomes" id="UP000681722">
    <property type="component" value="Unassembled WGS sequence"/>
</dbReference>
<evidence type="ECO:0000313" key="4">
    <source>
        <dbReference type="Proteomes" id="UP000663829"/>
    </source>
</evidence>
<sequence>MAGGRGGRPPGALQSKGPRRRLACDAEYASASFKHAQKYEELFKLADQNVEELENDLVDEDNTDNFQLDDNPDD</sequence>
<accession>A0A813UZ44</accession>
<feature type="region of interest" description="Disordered" evidence="1">
    <location>
        <begin position="1"/>
        <end position="20"/>
    </location>
</feature>
<dbReference type="AlphaFoldDB" id="A0A813UZ44"/>
<reference evidence="2" key="1">
    <citation type="submission" date="2021-02" db="EMBL/GenBank/DDBJ databases">
        <authorList>
            <person name="Nowell W R."/>
        </authorList>
    </citation>
    <scope>NUCLEOTIDE SEQUENCE</scope>
</reference>
<dbReference type="EMBL" id="CAJNOQ010000706">
    <property type="protein sequence ID" value="CAF0830087.1"/>
    <property type="molecule type" value="Genomic_DNA"/>
</dbReference>
<feature type="region of interest" description="Disordered" evidence="1">
    <location>
        <begin position="55"/>
        <end position="74"/>
    </location>
</feature>
<evidence type="ECO:0000313" key="2">
    <source>
        <dbReference type="EMBL" id="CAF0830087.1"/>
    </source>
</evidence>
<evidence type="ECO:0000313" key="3">
    <source>
        <dbReference type="EMBL" id="CAF3617122.1"/>
    </source>
</evidence>
<evidence type="ECO:0000256" key="1">
    <source>
        <dbReference type="SAM" id="MobiDB-lite"/>
    </source>
</evidence>